<dbReference type="PANTHER" id="PTHR33480">
    <property type="entry name" value="SET DOMAIN-CONTAINING PROTEIN-RELATED"/>
    <property type="match status" value="1"/>
</dbReference>
<dbReference type="Proteomes" id="UP001431783">
    <property type="component" value="Unassembled WGS sequence"/>
</dbReference>
<name>A0AAW1U069_9CUCU</name>
<dbReference type="AlphaFoldDB" id="A0AAW1U069"/>
<dbReference type="PANTHER" id="PTHR33480:SF5">
    <property type="entry name" value="SI:DKEY-51D8.9"/>
    <property type="match status" value="1"/>
</dbReference>
<sequence length="438" mass="50262">MVFFLVKYIEDGIYQVVPKVFRRGSKVCAKYLDGCIYPSEIIAKNHSHNVLDQILRNLQLDLPKVIVGDKFFRCSEEKDSLQDEITLVENIQTIPDDIKVVENEIQSIKPEALSLEGCLPLVTDSFQDEITLLENIQTISDDIKIVEHEIQSIKTEALSLEDLPLVTVVRDIVINQDESPVVPNQGQSSHTQILSTQDSVPLVPDSKQYQILAVQNIMTIQDETQGVHNDQSIQASALSVQNSLSLLPGKTSATVTHKKHSCFYCQKLLNKIYRHYITIHKKEEDVREINTLPSNSGRRKLLLDNLRKKGDYLYNTSIKRTDQPDIVCKETKKEHQRLSDLNVACPRCMGYYSKLSFRQHEKKCMGEEHEKHRRNLEVEANKKQCMRESHGKHRSNLQVEAHTKQCMRESHGKHRSNLEVKATCNNWTAFFVNTPPYC</sequence>
<evidence type="ECO:0000313" key="2">
    <source>
        <dbReference type="Proteomes" id="UP001431783"/>
    </source>
</evidence>
<accession>A0AAW1U069</accession>
<organism evidence="1 2">
    <name type="scientific">Henosepilachna vigintioctopunctata</name>
    <dbReference type="NCBI Taxonomy" id="420089"/>
    <lineage>
        <taxon>Eukaryota</taxon>
        <taxon>Metazoa</taxon>
        <taxon>Ecdysozoa</taxon>
        <taxon>Arthropoda</taxon>
        <taxon>Hexapoda</taxon>
        <taxon>Insecta</taxon>
        <taxon>Pterygota</taxon>
        <taxon>Neoptera</taxon>
        <taxon>Endopterygota</taxon>
        <taxon>Coleoptera</taxon>
        <taxon>Polyphaga</taxon>
        <taxon>Cucujiformia</taxon>
        <taxon>Coccinelloidea</taxon>
        <taxon>Coccinellidae</taxon>
        <taxon>Epilachninae</taxon>
        <taxon>Epilachnini</taxon>
        <taxon>Henosepilachna</taxon>
    </lineage>
</organism>
<comment type="caution">
    <text evidence="1">The sequence shown here is derived from an EMBL/GenBank/DDBJ whole genome shotgun (WGS) entry which is preliminary data.</text>
</comment>
<reference evidence="1 2" key="1">
    <citation type="submission" date="2023-03" db="EMBL/GenBank/DDBJ databases">
        <title>Genome insight into feeding habits of ladybird beetles.</title>
        <authorList>
            <person name="Li H.-S."/>
            <person name="Huang Y.-H."/>
            <person name="Pang H."/>
        </authorList>
    </citation>
    <scope>NUCLEOTIDE SEQUENCE [LARGE SCALE GENOMIC DNA]</scope>
    <source>
        <strain evidence="1">SYSU_2023b</strain>
        <tissue evidence="1">Whole body</tissue>
    </source>
</reference>
<gene>
    <name evidence="1" type="ORF">WA026_011036</name>
</gene>
<evidence type="ECO:0000313" key="1">
    <source>
        <dbReference type="EMBL" id="KAK9875933.1"/>
    </source>
</evidence>
<keyword evidence="2" id="KW-1185">Reference proteome</keyword>
<proteinExistence type="predicted"/>
<protein>
    <submittedName>
        <fullName evidence="1">Uncharacterized protein</fullName>
    </submittedName>
</protein>
<dbReference type="EMBL" id="JARQZJ010000035">
    <property type="protein sequence ID" value="KAK9875933.1"/>
    <property type="molecule type" value="Genomic_DNA"/>
</dbReference>